<proteinExistence type="predicted"/>
<dbReference type="PANTHER" id="PTHR10948">
    <property type="entry name" value="TRANSPOSASE"/>
    <property type="match status" value="1"/>
</dbReference>
<dbReference type="GO" id="GO:0004803">
    <property type="term" value="F:transposase activity"/>
    <property type="evidence" value="ECO:0007669"/>
    <property type="project" value="TreeGrafter"/>
</dbReference>
<dbReference type="GO" id="GO:0005829">
    <property type="term" value="C:cytosol"/>
    <property type="evidence" value="ECO:0007669"/>
    <property type="project" value="TreeGrafter"/>
</dbReference>
<dbReference type="PANTHER" id="PTHR10948:SF23">
    <property type="entry name" value="TRANSPOSASE INSI FOR INSERTION SEQUENCE ELEMENT IS30A-RELATED"/>
    <property type="match status" value="1"/>
</dbReference>
<gene>
    <name evidence="2" type="ORF">HNQ37_001360</name>
</gene>
<feature type="domain" description="Transposase IS30-like HTH" evidence="1">
    <location>
        <begin position="8"/>
        <end position="52"/>
    </location>
</feature>
<dbReference type="InterPro" id="IPR025246">
    <property type="entry name" value="IS30-like_HTH"/>
</dbReference>
<evidence type="ECO:0000313" key="3">
    <source>
        <dbReference type="Proteomes" id="UP000562464"/>
    </source>
</evidence>
<organism evidence="2 3">
    <name type="scientific">Lactovum miscens</name>
    <dbReference type="NCBI Taxonomy" id="190387"/>
    <lineage>
        <taxon>Bacteria</taxon>
        <taxon>Bacillati</taxon>
        <taxon>Bacillota</taxon>
        <taxon>Bacilli</taxon>
        <taxon>Lactobacillales</taxon>
        <taxon>Streptococcaceae</taxon>
        <taxon>Lactovum</taxon>
    </lineage>
</organism>
<dbReference type="Pfam" id="PF13936">
    <property type="entry name" value="HTH_38"/>
    <property type="match status" value="1"/>
</dbReference>
<dbReference type="AlphaFoldDB" id="A0A841CBA5"/>
<dbReference type="EMBL" id="JACHHV010000026">
    <property type="protein sequence ID" value="MBB5888460.1"/>
    <property type="molecule type" value="Genomic_DNA"/>
</dbReference>
<keyword evidence="3" id="KW-1185">Reference proteome</keyword>
<dbReference type="GO" id="GO:0032196">
    <property type="term" value="P:transposition"/>
    <property type="evidence" value="ECO:0007669"/>
    <property type="project" value="TreeGrafter"/>
</dbReference>
<comment type="caution">
    <text evidence="2">The sequence shown here is derived from an EMBL/GenBank/DDBJ whole genome shotgun (WGS) entry which is preliminary data.</text>
</comment>
<reference evidence="2 3" key="1">
    <citation type="submission" date="2020-08" db="EMBL/GenBank/DDBJ databases">
        <title>Genomic Encyclopedia of Type Strains, Phase IV (KMG-IV): sequencing the most valuable type-strain genomes for metagenomic binning, comparative biology and taxonomic classification.</title>
        <authorList>
            <person name="Goeker M."/>
        </authorList>
    </citation>
    <scope>NUCLEOTIDE SEQUENCE [LARGE SCALE GENOMIC DNA]</scope>
    <source>
        <strain evidence="2 3">DSM 14925</strain>
    </source>
</reference>
<dbReference type="InterPro" id="IPR051917">
    <property type="entry name" value="Transposase-Integrase"/>
</dbReference>
<name>A0A841CBA5_9LACT</name>
<protein>
    <submittedName>
        <fullName evidence="2">IS30 family transposase</fullName>
    </submittedName>
</protein>
<evidence type="ECO:0000313" key="2">
    <source>
        <dbReference type="EMBL" id="MBB5888460.1"/>
    </source>
</evidence>
<accession>A0A841CBA5</accession>
<dbReference type="Proteomes" id="UP000562464">
    <property type="component" value="Unassembled WGS sequence"/>
</dbReference>
<evidence type="ECO:0000259" key="1">
    <source>
        <dbReference type="Pfam" id="PF13936"/>
    </source>
</evidence>
<sequence>MHDYFNTKGKELTYTERQLIERWHNKEKLSNRQIAQRLNKAPQTIHHELKRGQVQLKTKTKYSALHAQEHHRANKSHCGRPSKLTSALNETISAGVRDKKSLEVILQELTGVCLRTLYHWVDKGWLDVKTHHLLYPHYKKAKKLRKIHPKRPYGLSIDQRSRGN</sequence>